<dbReference type="Proteomes" id="UP000274822">
    <property type="component" value="Unassembled WGS sequence"/>
</dbReference>
<feature type="non-terminal residue" evidence="2">
    <location>
        <position position="280"/>
    </location>
</feature>
<reference evidence="2 3" key="1">
    <citation type="journal article" date="2018" name="New Phytol.">
        <title>Phylogenomics of Endogonaceae and evolution of mycorrhizas within Mucoromycota.</title>
        <authorList>
            <person name="Chang Y."/>
            <person name="Desiro A."/>
            <person name="Na H."/>
            <person name="Sandor L."/>
            <person name="Lipzen A."/>
            <person name="Clum A."/>
            <person name="Barry K."/>
            <person name="Grigoriev I.V."/>
            <person name="Martin F.M."/>
            <person name="Stajich J.E."/>
            <person name="Smith M.E."/>
            <person name="Bonito G."/>
            <person name="Spatafora J.W."/>
        </authorList>
    </citation>
    <scope>NUCLEOTIDE SEQUENCE [LARGE SCALE GENOMIC DNA]</scope>
    <source>
        <strain evidence="2 3">AD002</strain>
    </source>
</reference>
<evidence type="ECO:0000313" key="3">
    <source>
        <dbReference type="Proteomes" id="UP000274822"/>
    </source>
</evidence>
<protein>
    <submittedName>
        <fullName evidence="2">Uncharacterized protein</fullName>
    </submittedName>
</protein>
<sequence>MPTETVQQTHRNAATARAANCWDNLHDPETAHKVAGAFDDAHFVPERMFGGEEYENGLHVYGQIPAFPMTIIADDGISTWGYFSCWDYLVQMVMGGLEFETDRNEDDMQSITDCEEVLMEGTVLVENVERMHPFTLPPLDPKPLPPIPPPPPWLSKPLATVRQRGESTITSLANSPRVVTVLLTKKKSILRAANFRNSQVFKQPTTESNELRRKRSGKTAKTDVLQAQSQLMSSHIVHGWLNSQVPYFNQAMAGGLGPLCPFWGRNDLYPTGQERLRAGV</sequence>
<feature type="region of interest" description="Disordered" evidence="1">
    <location>
        <begin position="201"/>
        <end position="220"/>
    </location>
</feature>
<evidence type="ECO:0000313" key="2">
    <source>
        <dbReference type="EMBL" id="RUS33258.1"/>
    </source>
</evidence>
<gene>
    <name evidence="2" type="ORF">BC938DRAFT_472330</name>
</gene>
<organism evidence="2 3">
    <name type="scientific">Jimgerdemannia flammicorona</name>
    <dbReference type="NCBI Taxonomy" id="994334"/>
    <lineage>
        <taxon>Eukaryota</taxon>
        <taxon>Fungi</taxon>
        <taxon>Fungi incertae sedis</taxon>
        <taxon>Mucoromycota</taxon>
        <taxon>Mucoromycotina</taxon>
        <taxon>Endogonomycetes</taxon>
        <taxon>Endogonales</taxon>
        <taxon>Endogonaceae</taxon>
        <taxon>Jimgerdemannia</taxon>
    </lineage>
</organism>
<dbReference type="AlphaFoldDB" id="A0A433QU36"/>
<evidence type="ECO:0000256" key="1">
    <source>
        <dbReference type="SAM" id="MobiDB-lite"/>
    </source>
</evidence>
<proteinExistence type="predicted"/>
<accession>A0A433QU36</accession>
<keyword evidence="3" id="KW-1185">Reference proteome</keyword>
<comment type="caution">
    <text evidence="2">The sequence shown here is derived from an EMBL/GenBank/DDBJ whole genome shotgun (WGS) entry which is preliminary data.</text>
</comment>
<dbReference type="EMBL" id="RBNJ01001330">
    <property type="protein sequence ID" value="RUS33258.1"/>
    <property type="molecule type" value="Genomic_DNA"/>
</dbReference>
<name>A0A433QU36_9FUNG</name>